<sequence>MAKRVLHLQYGNGRSFLNGHVTLLGRDSHREFLVDDSKVVARRDLDLRRAPRERVQSVWPFQDFVLNGKFPDERNARQRGERELDETHRRFDD</sequence>
<dbReference type="AlphaFoldDB" id="A0A1I6RJB7"/>
<reference evidence="3" key="1">
    <citation type="submission" date="2016-10" db="EMBL/GenBank/DDBJ databases">
        <authorList>
            <person name="Varghese N."/>
            <person name="Submissions S."/>
        </authorList>
    </citation>
    <scope>NUCLEOTIDE SEQUENCE [LARGE SCALE GENOMIC DNA]</scope>
    <source>
        <strain evidence="3">DSM 26894</strain>
    </source>
</reference>
<evidence type="ECO:0000256" key="1">
    <source>
        <dbReference type="SAM" id="MobiDB-lite"/>
    </source>
</evidence>
<dbReference type="RefSeq" id="WP_143015355.1">
    <property type="nucleotide sequence ID" value="NZ_FNCL01000003.1"/>
</dbReference>
<feature type="region of interest" description="Disordered" evidence="1">
    <location>
        <begin position="72"/>
        <end position="93"/>
    </location>
</feature>
<evidence type="ECO:0000313" key="3">
    <source>
        <dbReference type="Proteomes" id="UP000199392"/>
    </source>
</evidence>
<dbReference type="STRING" id="311180.SAMN04488050_103135"/>
<protein>
    <submittedName>
        <fullName evidence="2">Uncharacterized protein</fullName>
    </submittedName>
</protein>
<dbReference type="Proteomes" id="UP000199392">
    <property type="component" value="Unassembled WGS sequence"/>
</dbReference>
<organism evidence="2 3">
    <name type="scientific">Alloyangia pacifica</name>
    <dbReference type="NCBI Taxonomy" id="311180"/>
    <lineage>
        <taxon>Bacteria</taxon>
        <taxon>Pseudomonadati</taxon>
        <taxon>Pseudomonadota</taxon>
        <taxon>Alphaproteobacteria</taxon>
        <taxon>Rhodobacterales</taxon>
        <taxon>Roseobacteraceae</taxon>
        <taxon>Alloyangia</taxon>
    </lineage>
</organism>
<gene>
    <name evidence="2" type="ORF">SAMN04488050_103135</name>
</gene>
<proteinExistence type="predicted"/>
<name>A0A1I6RJB7_9RHOB</name>
<dbReference type="EMBL" id="FOZW01000003">
    <property type="protein sequence ID" value="SFS64853.1"/>
    <property type="molecule type" value="Genomic_DNA"/>
</dbReference>
<accession>A0A1I6RJB7</accession>
<evidence type="ECO:0000313" key="2">
    <source>
        <dbReference type="EMBL" id="SFS64853.1"/>
    </source>
</evidence>
<keyword evidence="3" id="KW-1185">Reference proteome</keyword>